<dbReference type="GO" id="GO:0090071">
    <property type="term" value="P:negative regulation of ribosome biogenesis"/>
    <property type="evidence" value="ECO:0007669"/>
    <property type="project" value="UniProtKB-UniRule"/>
</dbReference>
<dbReference type="HAMAP" id="MF_01477">
    <property type="entry name" value="Iojap_RsfS"/>
    <property type="match status" value="1"/>
</dbReference>
<dbReference type="Pfam" id="PF02410">
    <property type="entry name" value="RsfS"/>
    <property type="match status" value="1"/>
</dbReference>
<dbReference type="Gene3D" id="3.30.460.10">
    <property type="entry name" value="Beta Polymerase, domain 2"/>
    <property type="match status" value="1"/>
</dbReference>
<dbReference type="AlphaFoldDB" id="A0A1L3GGG8"/>
<dbReference type="STRING" id="29542.A6070_02485"/>
<dbReference type="GO" id="GO:0017148">
    <property type="term" value="P:negative regulation of translation"/>
    <property type="evidence" value="ECO:0007669"/>
    <property type="project" value="UniProtKB-UniRule"/>
</dbReference>
<comment type="subcellular location">
    <subcellularLocation>
        <location evidence="2">Cytoplasm</location>
    </subcellularLocation>
</comment>
<keyword evidence="4" id="KW-1185">Reference proteome</keyword>
<protein>
    <recommendedName>
        <fullName evidence="2">Ribosomal silencing factor RsfS</fullName>
    </recommendedName>
</protein>
<dbReference type="RefSeq" id="WP_072286903.1">
    <property type="nucleotide sequence ID" value="NZ_CP015455.1"/>
</dbReference>
<dbReference type="Proteomes" id="UP000182264">
    <property type="component" value="Chromosome"/>
</dbReference>
<dbReference type="SUPFAM" id="SSF81301">
    <property type="entry name" value="Nucleotidyltransferase"/>
    <property type="match status" value="1"/>
</dbReference>
<comment type="function">
    <text evidence="2">Functions as a ribosomal silencing factor. Interacts with ribosomal protein uL14 (rplN), blocking formation of intersubunit bridge B8. Prevents association of the 30S and 50S ribosomal subunits and the formation of functional ribosomes, thus repressing translation.</text>
</comment>
<name>A0A1L3GGG8_SYNAC</name>
<keyword evidence="2" id="KW-0963">Cytoplasm</keyword>
<dbReference type="GO" id="GO:0005737">
    <property type="term" value="C:cytoplasm"/>
    <property type="evidence" value="ECO:0007669"/>
    <property type="project" value="UniProtKB-SubCell"/>
</dbReference>
<comment type="similarity">
    <text evidence="1 2">Belongs to the Iojap/RsfS family.</text>
</comment>
<sequence>MQAKHQALLCAAYALDKKAFNVRLLDVGGQSSLTDFLLIVSGGSDRQVQAIAEAVELGMKKEHNVLPLAVEGKQEGRWVLLDYGDVMVHVFQQPVRQYYDLEGLWPDAPEVPVEEIEEA</sequence>
<keyword evidence="2" id="KW-0678">Repressor</keyword>
<organism evidence="3 4">
    <name type="scientific">Syntrophotalea acetylenica</name>
    <name type="common">Pelobacter acetylenicus</name>
    <dbReference type="NCBI Taxonomy" id="29542"/>
    <lineage>
        <taxon>Bacteria</taxon>
        <taxon>Pseudomonadati</taxon>
        <taxon>Thermodesulfobacteriota</taxon>
        <taxon>Desulfuromonadia</taxon>
        <taxon>Desulfuromonadales</taxon>
        <taxon>Syntrophotaleaceae</taxon>
        <taxon>Syntrophotalea</taxon>
    </lineage>
</organism>
<dbReference type="KEGG" id="pace:A6070_02485"/>
<dbReference type="InterPro" id="IPR043519">
    <property type="entry name" value="NT_sf"/>
</dbReference>
<evidence type="ECO:0000313" key="3">
    <source>
        <dbReference type="EMBL" id="APG25052.1"/>
    </source>
</evidence>
<dbReference type="PANTHER" id="PTHR21043:SF0">
    <property type="entry name" value="MITOCHONDRIAL ASSEMBLY OF RIBOSOMAL LARGE SUBUNIT PROTEIN 1"/>
    <property type="match status" value="1"/>
</dbReference>
<gene>
    <name evidence="2" type="primary">rsfS</name>
    <name evidence="3" type="ORF">A7E75_08515</name>
</gene>
<evidence type="ECO:0000256" key="1">
    <source>
        <dbReference type="ARBA" id="ARBA00010574"/>
    </source>
</evidence>
<evidence type="ECO:0000313" key="4">
    <source>
        <dbReference type="Proteomes" id="UP000182264"/>
    </source>
</evidence>
<dbReference type="GO" id="GO:0042256">
    <property type="term" value="P:cytosolic ribosome assembly"/>
    <property type="evidence" value="ECO:0007669"/>
    <property type="project" value="UniProtKB-UniRule"/>
</dbReference>
<keyword evidence="2" id="KW-0810">Translation regulation</keyword>
<evidence type="ECO:0000256" key="2">
    <source>
        <dbReference type="HAMAP-Rule" id="MF_01477"/>
    </source>
</evidence>
<dbReference type="OrthoDB" id="9793681at2"/>
<comment type="subunit">
    <text evidence="2">Interacts with ribosomal protein uL14 (rplN).</text>
</comment>
<dbReference type="EMBL" id="CP015518">
    <property type="protein sequence ID" value="APG25052.1"/>
    <property type="molecule type" value="Genomic_DNA"/>
</dbReference>
<accession>A0A1L3GGG8</accession>
<dbReference type="PANTHER" id="PTHR21043">
    <property type="entry name" value="IOJAP SUPERFAMILY ORTHOLOG"/>
    <property type="match status" value="1"/>
</dbReference>
<reference evidence="3 4" key="1">
    <citation type="journal article" date="2017" name="Genome Announc.">
        <title>Complete Genome Sequences of Two Acetylene-Fermenting Pelobacter acetylenicus Strains.</title>
        <authorList>
            <person name="Sutton J.M."/>
            <person name="Baesman S.M."/>
            <person name="Fierst J.L."/>
            <person name="Poret-Peterson A.T."/>
            <person name="Oremland R.S."/>
            <person name="Dunlap D.S."/>
            <person name="Akob D.M."/>
        </authorList>
    </citation>
    <scope>NUCLEOTIDE SEQUENCE [LARGE SCALE GENOMIC DNA]</scope>
    <source>
        <strain evidence="3 4">DSM 3247</strain>
    </source>
</reference>
<proteinExistence type="inferred from homology"/>
<dbReference type="InterPro" id="IPR004394">
    <property type="entry name" value="Iojap/RsfS/C7orf30"/>
</dbReference>
<dbReference type="GO" id="GO:0043023">
    <property type="term" value="F:ribosomal large subunit binding"/>
    <property type="evidence" value="ECO:0007669"/>
    <property type="project" value="TreeGrafter"/>
</dbReference>
<dbReference type="NCBIfam" id="TIGR00090">
    <property type="entry name" value="rsfS_iojap_ybeB"/>
    <property type="match status" value="1"/>
</dbReference>